<dbReference type="PANTHER" id="PTHR42920:SF5">
    <property type="entry name" value="EAMA DOMAIN-CONTAINING PROTEIN"/>
    <property type="match status" value="1"/>
</dbReference>
<feature type="domain" description="EamA" evidence="8">
    <location>
        <begin position="162"/>
        <end position="294"/>
    </location>
</feature>
<feature type="transmembrane region" description="Helical" evidence="7">
    <location>
        <begin position="109"/>
        <end position="129"/>
    </location>
</feature>
<evidence type="ECO:0000256" key="7">
    <source>
        <dbReference type="SAM" id="Phobius"/>
    </source>
</evidence>
<protein>
    <submittedName>
        <fullName evidence="9">DMT family transporter</fullName>
    </submittedName>
</protein>
<dbReference type="PANTHER" id="PTHR42920">
    <property type="entry name" value="OS03G0707200 PROTEIN-RELATED"/>
    <property type="match status" value="1"/>
</dbReference>
<feature type="transmembrane region" description="Helical" evidence="7">
    <location>
        <begin position="138"/>
        <end position="159"/>
    </location>
</feature>
<reference evidence="9" key="1">
    <citation type="submission" date="2020-10" db="EMBL/GenBank/DDBJ databases">
        <authorList>
            <person name="Gilroy R."/>
        </authorList>
    </citation>
    <scope>NUCLEOTIDE SEQUENCE</scope>
    <source>
        <strain evidence="9">ChiSjej4B22-8148</strain>
    </source>
</reference>
<accession>A0A9D1DBD8</accession>
<dbReference type="Gene3D" id="1.10.3730.20">
    <property type="match status" value="1"/>
</dbReference>
<gene>
    <name evidence="9" type="ORF">IAB31_12105</name>
</gene>
<reference evidence="9" key="2">
    <citation type="journal article" date="2021" name="PeerJ">
        <title>Extensive microbial diversity within the chicken gut microbiome revealed by metagenomics and culture.</title>
        <authorList>
            <person name="Gilroy R."/>
            <person name="Ravi A."/>
            <person name="Getino M."/>
            <person name="Pursley I."/>
            <person name="Horton D.L."/>
            <person name="Alikhan N.F."/>
            <person name="Baker D."/>
            <person name="Gharbi K."/>
            <person name="Hall N."/>
            <person name="Watson M."/>
            <person name="Adriaenssens E.M."/>
            <person name="Foster-Nyarko E."/>
            <person name="Jarju S."/>
            <person name="Secka A."/>
            <person name="Antonio M."/>
            <person name="Oren A."/>
            <person name="Chaudhuri R.R."/>
            <person name="La Ragione R."/>
            <person name="Hildebrand F."/>
            <person name="Pallen M.J."/>
        </authorList>
    </citation>
    <scope>NUCLEOTIDE SEQUENCE</scope>
    <source>
        <strain evidence="9">ChiSjej4B22-8148</strain>
    </source>
</reference>
<comment type="caution">
    <text evidence="9">The sequence shown here is derived from an EMBL/GenBank/DDBJ whole genome shotgun (WGS) entry which is preliminary data.</text>
</comment>
<keyword evidence="6 7" id="KW-0472">Membrane</keyword>
<feature type="transmembrane region" description="Helical" evidence="7">
    <location>
        <begin position="224"/>
        <end position="241"/>
    </location>
</feature>
<evidence type="ECO:0000313" key="10">
    <source>
        <dbReference type="Proteomes" id="UP000886757"/>
    </source>
</evidence>
<keyword evidence="3" id="KW-1003">Cell membrane</keyword>
<dbReference type="Pfam" id="PF00892">
    <property type="entry name" value="EamA"/>
    <property type="match status" value="2"/>
</dbReference>
<feature type="transmembrane region" description="Helical" evidence="7">
    <location>
        <begin position="79"/>
        <end position="97"/>
    </location>
</feature>
<evidence type="ECO:0000256" key="1">
    <source>
        <dbReference type="ARBA" id="ARBA00004651"/>
    </source>
</evidence>
<evidence type="ECO:0000256" key="3">
    <source>
        <dbReference type="ARBA" id="ARBA00022475"/>
    </source>
</evidence>
<evidence type="ECO:0000256" key="6">
    <source>
        <dbReference type="ARBA" id="ARBA00023136"/>
    </source>
</evidence>
<evidence type="ECO:0000313" key="9">
    <source>
        <dbReference type="EMBL" id="HIR14653.1"/>
    </source>
</evidence>
<dbReference type="EMBL" id="DVGK01000140">
    <property type="protein sequence ID" value="HIR14653.1"/>
    <property type="molecule type" value="Genomic_DNA"/>
</dbReference>
<feature type="transmembrane region" description="Helical" evidence="7">
    <location>
        <begin position="253"/>
        <end position="273"/>
    </location>
</feature>
<evidence type="ECO:0000256" key="2">
    <source>
        <dbReference type="ARBA" id="ARBA00007362"/>
    </source>
</evidence>
<comment type="similarity">
    <text evidence="2">Belongs to the EamA transporter family.</text>
</comment>
<dbReference type="InterPro" id="IPR037185">
    <property type="entry name" value="EmrE-like"/>
</dbReference>
<dbReference type="SUPFAM" id="SSF103481">
    <property type="entry name" value="Multidrug resistance efflux transporter EmrE"/>
    <property type="match status" value="2"/>
</dbReference>
<organism evidence="9 10">
    <name type="scientific">Candidatus Choladousia intestinavium</name>
    <dbReference type="NCBI Taxonomy" id="2840727"/>
    <lineage>
        <taxon>Bacteria</taxon>
        <taxon>Bacillati</taxon>
        <taxon>Bacillota</taxon>
        <taxon>Clostridia</taxon>
        <taxon>Lachnospirales</taxon>
        <taxon>Lachnospiraceae</taxon>
        <taxon>Lachnospiraceae incertae sedis</taxon>
        <taxon>Candidatus Choladousia</taxon>
    </lineage>
</organism>
<dbReference type="InterPro" id="IPR051258">
    <property type="entry name" value="Diverse_Substrate_Transporter"/>
</dbReference>
<feature type="transmembrane region" description="Helical" evidence="7">
    <location>
        <begin position="165"/>
        <end position="184"/>
    </location>
</feature>
<sequence length="313" mass="34036">MKKLPWRNSLLLFLTALIWGVAFVAQSVGMDYVGAFTFSFSRCIIGGVVLIPCIWFLNRRKEEEPEKKASEKRDKKAERRICVIGGVCCGIALFFASNLQQFGLKYTTVGKAGFITALYIILVPVLGLFMKKRVQGKVWISVTLAVAGLYLLCITDGFSLGTGDLLVLLCALMFSVHILVIDYFSPKTDGVKMSCIQFFVCGILSGIAMLIFEEPSLGALLQAWMPILYAGVLSCGVAYTLQIVGQKDMDPTVASLILSLESVVSVLAGWVLLGQRLSLREISGCVLMFAAIILAQLPGKKPAGSVSDEREPA</sequence>
<dbReference type="Proteomes" id="UP000886757">
    <property type="component" value="Unassembled WGS sequence"/>
</dbReference>
<feature type="transmembrane region" description="Helical" evidence="7">
    <location>
        <begin position="196"/>
        <end position="212"/>
    </location>
</feature>
<dbReference type="GO" id="GO:0005886">
    <property type="term" value="C:plasma membrane"/>
    <property type="evidence" value="ECO:0007669"/>
    <property type="project" value="UniProtKB-SubCell"/>
</dbReference>
<feature type="transmembrane region" description="Helical" evidence="7">
    <location>
        <begin position="39"/>
        <end position="58"/>
    </location>
</feature>
<evidence type="ECO:0000256" key="4">
    <source>
        <dbReference type="ARBA" id="ARBA00022692"/>
    </source>
</evidence>
<keyword evidence="4 7" id="KW-0812">Transmembrane</keyword>
<evidence type="ECO:0000256" key="5">
    <source>
        <dbReference type="ARBA" id="ARBA00022989"/>
    </source>
</evidence>
<keyword evidence="5 7" id="KW-1133">Transmembrane helix</keyword>
<dbReference type="AlphaFoldDB" id="A0A9D1DBD8"/>
<feature type="domain" description="EamA" evidence="8">
    <location>
        <begin position="10"/>
        <end position="152"/>
    </location>
</feature>
<comment type="subcellular location">
    <subcellularLocation>
        <location evidence="1">Cell membrane</location>
        <topology evidence="1">Multi-pass membrane protein</topology>
    </subcellularLocation>
</comment>
<dbReference type="InterPro" id="IPR000620">
    <property type="entry name" value="EamA_dom"/>
</dbReference>
<proteinExistence type="inferred from homology"/>
<name>A0A9D1DBD8_9FIRM</name>
<evidence type="ECO:0000259" key="8">
    <source>
        <dbReference type="Pfam" id="PF00892"/>
    </source>
</evidence>